<accession>A0A9P5XJN3</accession>
<comment type="caution">
    <text evidence="3">The sequence shown here is derived from an EMBL/GenBank/DDBJ whole genome shotgun (WGS) entry which is preliminary data.</text>
</comment>
<evidence type="ECO:0000256" key="2">
    <source>
        <dbReference type="SAM" id="Phobius"/>
    </source>
</evidence>
<name>A0A9P5XJN3_9AGAR</name>
<dbReference type="OrthoDB" id="3039335at2759"/>
<reference evidence="3" key="1">
    <citation type="submission" date="2020-11" db="EMBL/GenBank/DDBJ databases">
        <authorList>
            <consortium name="DOE Joint Genome Institute"/>
            <person name="Ahrendt S."/>
            <person name="Riley R."/>
            <person name="Andreopoulos W."/>
            <person name="Labutti K."/>
            <person name="Pangilinan J."/>
            <person name="Ruiz-Duenas F.J."/>
            <person name="Barrasa J.M."/>
            <person name="Sanchez-Garcia M."/>
            <person name="Camarero S."/>
            <person name="Miyauchi S."/>
            <person name="Serrano A."/>
            <person name="Linde D."/>
            <person name="Babiker R."/>
            <person name="Drula E."/>
            <person name="Ayuso-Fernandez I."/>
            <person name="Pacheco R."/>
            <person name="Padilla G."/>
            <person name="Ferreira P."/>
            <person name="Barriuso J."/>
            <person name="Kellner H."/>
            <person name="Castanera R."/>
            <person name="Alfaro M."/>
            <person name="Ramirez L."/>
            <person name="Pisabarro A.G."/>
            <person name="Kuo A."/>
            <person name="Tritt A."/>
            <person name="Lipzen A."/>
            <person name="He G."/>
            <person name="Yan M."/>
            <person name="Ng V."/>
            <person name="Cullen D."/>
            <person name="Martin F."/>
            <person name="Rosso M.-N."/>
            <person name="Henrissat B."/>
            <person name="Hibbett D."/>
            <person name="Martinez A.T."/>
            <person name="Grigoriev I.V."/>
        </authorList>
    </citation>
    <scope>NUCLEOTIDE SEQUENCE</scope>
    <source>
        <strain evidence="3">MF-IS2</strain>
    </source>
</reference>
<feature type="compositionally biased region" description="Polar residues" evidence="1">
    <location>
        <begin position="202"/>
        <end position="221"/>
    </location>
</feature>
<feature type="region of interest" description="Disordered" evidence="1">
    <location>
        <begin position="194"/>
        <end position="221"/>
    </location>
</feature>
<sequence length="245" mass="26427">MKSLKRWAIWTLVILFIIGIVCMVSLNILAGVILIWLAILAFVILELLVGTMFVEKDTWIVIEDHIAPGRDAYRWLQTQDPTFDNASEWGSRQLIPQWDPPHPRGPSPPGNLPHPYAATLIDLRTGVLTRAAVTSRPNDMVLLAVHGGGVTCMLLDRDEKAVKATVAVKVGMANLPPFVLAQAEDSGTVYVGGGPFREQPGSPGTFSTLQTSYTNSGASATDSYDAEKFGGGFGSPTAPSLRRNA</sequence>
<dbReference type="EMBL" id="MU151097">
    <property type="protein sequence ID" value="KAF9450785.1"/>
    <property type="molecule type" value="Genomic_DNA"/>
</dbReference>
<keyword evidence="2" id="KW-0812">Transmembrane</keyword>
<feature type="transmembrane region" description="Helical" evidence="2">
    <location>
        <begin position="32"/>
        <end position="54"/>
    </location>
</feature>
<evidence type="ECO:0000313" key="4">
    <source>
        <dbReference type="Proteomes" id="UP000807342"/>
    </source>
</evidence>
<feature type="transmembrane region" description="Helical" evidence="2">
    <location>
        <begin position="7"/>
        <end position="26"/>
    </location>
</feature>
<keyword evidence="2" id="KW-1133">Transmembrane helix</keyword>
<evidence type="ECO:0000313" key="3">
    <source>
        <dbReference type="EMBL" id="KAF9450785.1"/>
    </source>
</evidence>
<organism evidence="3 4">
    <name type="scientific">Macrolepiota fuliginosa MF-IS2</name>
    <dbReference type="NCBI Taxonomy" id="1400762"/>
    <lineage>
        <taxon>Eukaryota</taxon>
        <taxon>Fungi</taxon>
        <taxon>Dikarya</taxon>
        <taxon>Basidiomycota</taxon>
        <taxon>Agaricomycotina</taxon>
        <taxon>Agaricomycetes</taxon>
        <taxon>Agaricomycetidae</taxon>
        <taxon>Agaricales</taxon>
        <taxon>Agaricineae</taxon>
        <taxon>Agaricaceae</taxon>
        <taxon>Macrolepiota</taxon>
    </lineage>
</organism>
<dbReference type="Proteomes" id="UP000807342">
    <property type="component" value="Unassembled WGS sequence"/>
</dbReference>
<evidence type="ECO:0000256" key="1">
    <source>
        <dbReference type="SAM" id="MobiDB-lite"/>
    </source>
</evidence>
<keyword evidence="4" id="KW-1185">Reference proteome</keyword>
<gene>
    <name evidence="3" type="ORF">P691DRAFT_809479</name>
</gene>
<protein>
    <submittedName>
        <fullName evidence="3">Uncharacterized protein</fullName>
    </submittedName>
</protein>
<keyword evidence="2" id="KW-0472">Membrane</keyword>
<proteinExistence type="predicted"/>
<dbReference type="AlphaFoldDB" id="A0A9P5XJN3"/>